<keyword evidence="1" id="KW-0479">Metal-binding</keyword>
<dbReference type="GO" id="GO:0000166">
    <property type="term" value="F:nucleotide binding"/>
    <property type="evidence" value="ECO:0007669"/>
    <property type="project" value="UniProtKB-KW"/>
</dbReference>
<feature type="binding site" evidence="1">
    <location>
        <position position="180"/>
    </location>
    <ligand>
        <name>K(+)</name>
        <dbReference type="ChEBI" id="CHEBI:29103"/>
    </ligand>
</feature>
<comment type="similarity">
    <text evidence="1">Belongs to the NnrE/AIBP family.</text>
</comment>
<dbReference type="Gene3D" id="3.40.50.10260">
    <property type="entry name" value="YjeF N-terminal domain"/>
    <property type="match status" value="1"/>
</dbReference>
<dbReference type="Pfam" id="PF03853">
    <property type="entry name" value="YjeF_N"/>
    <property type="match status" value="1"/>
</dbReference>
<evidence type="ECO:0000313" key="4">
    <source>
        <dbReference type="Proteomes" id="UP000319908"/>
    </source>
</evidence>
<dbReference type="InterPro" id="IPR004443">
    <property type="entry name" value="YjeF_N_dom"/>
</dbReference>
<evidence type="ECO:0000259" key="2">
    <source>
        <dbReference type="PROSITE" id="PS51385"/>
    </source>
</evidence>
<dbReference type="RefSeq" id="WP_146406021.1">
    <property type="nucleotide sequence ID" value="NZ_SJPU01000001.1"/>
</dbReference>
<feature type="binding site" evidence="1">
    <location>
        <begin position="147"/>
        <end position="153"/>
    </location>
    <ligand>
        <name>(6S)-NADPHX</name>
        <dbReference type="ChEBI" id="CHEBI:64076"/>
    </ligand>
</feature>
<evidence type="ECO:0000256" key="1">
    <source>
        <dbReference type="HAMAP-Rule" id="MF_01966"/>
    </source>
</evidence>
<keyword evidence="1" id="KW-0630">Potassium</keyword>
<keyword evidence="4" id="KW-1185">Reference proteome</keyword>
<sequence length="240" mass="25028">MTLSASIPLADAQQRNWPSFSVAQSRNVDRLAIERFGISGIELMRNAGKACAERLLRDLPESAPATMILAGAGNNGGDGYVIAKCLAEANRSVFVVSLVPISKLSGDAKLSHEDATAEGVLIEQADAVGITARINEHDGMIVDCMLGTGSQGAPRSPFAEAILAANQKIGLRRVAIDLPSGLDGDTGEPAEPTFQADLTLTFVAPKTGITRATAASWTGGIEIIDIGIPLELKRQLGLPG</sequence>
<feature type="binding site" evidence="1">
    <location>
        <position position="75"/>
    </location>
    <ligand>
        <name>K(+)</name>
        <dbReference type="ChEBI" id="CHEBI:29103"/>
    </ligand>
</feature>
<organism evidence="3 4">
    <name type="scientific">Allorhodopirellula heiligendammensis</name>
    <dbReference type="NCBI Taxonomy" id="2714739"/>
    <lineage>
        <taxon>Bacteria</taxon>
        <taxon>Pseudomonadati</taxon>
        <taxon>Planctomycetota</taxon>
        <taxon>Planctomycetia</taxon>
        <taxon>Pirellulales</taxon>
        <taxon>Pirellulaceae</taxon>
        <taxon>Allorhodopirellula</taxon>
    </lineage>
</organism>
<feature type="binding site" evidence="1">
    <location>
        <position position="143"/>
    </location>
    <ligand>
        <name>K(+)</name>
        <dbReference type="ChEBI" id="CHEBI:29103"/>
    </ligand>
</feature>
<dbReference type="EMBL" id="SJPU01000001">
    <property type="protein sequence ID" value="TWU19126.1"/>
    <property type="molecule type" value="Genomic_DNA"/>
</dbReference>
<comment type="catalytic activity">
    <reaction evidence="1">
        <text>(6R)-NADHX = (6S)-NADHX</text>
        <dbReference type="Rhea" id="RHEA:32215"/>
        <dbReference type="ChEBI" id="CHEBI:64074"/>
        <dbReference type="ChEBI" id="CHEBI:64075"/>
        <dbReference type="EC" id="5.1.99.6"/>
    </reaction>
</comment>
<evidence type="ECO:0000313" key="3">
    <source>
        <dbReference type="EMBL" id="TWU19126.1"/>
    </source>
</evidence>
<dbReference type="Proteomes" id="UP000319908">
    <property type="component" value="Unassembled WGS sequence"/>
</dbReference>
<dbReference type="SUPFAM" id="SSF64153">
    <property type="entry name" value="YjeF N-terminal domain-like"/>
    <property type="match status" value="1"/>
</dbReference>
<proteinExistence type="inferred from homology"/>
<name>A0A5C6C6N3_9BACT</name>
<feature type="binding site" evidence="1">
    <location>
        <begin position="74"/>
        <end position="78"/>
    </location>
    <ligand>
        <name>(6S)-NADPHX</name>
        <dbReference type="ChEBI" id="CHEBI:64076"/>
    </ligand>
</feature>
<dbReference type="OrthoDB" id="9806925at2"/>
<keyword evidence="1" id="KW-0521">NADP</keyword>
<feature type="domain" description="YjeF N-terminal" evidence="2">
    <location>
        <begin position="25"/>
        <end position="234"/>
    </location>
</feature>
<dbReference type="NCBIfam" id="TIGR00197">
    <property type="entry name" value="yjeF_nterm"/>
    <property type="match status" value="1"/>
</dbReference>
<reference evidence="3 4" key="1">
    <citation type="journal article" date="2020" name="Antonie Van Leeuwenhoek">
        <title>Rhodopirellula heiligendammensis sp. nov., Rhodopirellula pilleata sp. nov., and Rhodopirellula solitaria sp. nov. isolated from natural or artificial marine surfaces in Northern Germany and California, USA, and emended description of the genus Rhodopirellula.</title>
        <authorList>
            <person name="Kallscheuer N."/>
            <person name="Wiegand S."/>
            <person name="Jogler M."/>
            <person name="Boedeker C."/>
            <person name="Peeters S.H."/>
            <person name="Rast P."/>
            <person name="Heuer A."/>
            <person name="Jetten M.S.M."/>
            <person name="Rohde M."/>
            <person name="Jogler C."/>
        </authorList>
    </citation>
    <scope>NUCLEOTIDE SEQUENCE [LARGE SCALE GENOMIC DNA]</scope>
    <source>
        <strain evidence="3 4">Poly21</strain>
    </source>
</reference>
<accession>A0A5C6C6N3</accession>
<dbReference type="AlphaFoldDB" id="A0A5C6C6N3"/>
<dbReference type="GO" id="GO:0046872">
    <property type="term" value="F:metal ion binding"/>
    <property type="evidence" value="ECO:0007669"/>
    <property type="project" value="UniProtKB-KW"/>
</dbReference>
<protein>
    <recommendedName>
        <fullName evidence="1">NAD(P)H-hydrate epimerase</fullName>
        <ecNumber evidence="1">5.1.99.6</ecNumber>
    </recommendedName>
    <alternativeName>
        <fullName evidence="1">NAD(P)HX epimerase</fullName>
    </alternativeName>
</protein>
<comment type="caution">
    <text evidence="1">Lacks conserved residue(s) required for the propagation of feature annotation.</text>
</comment>
<gene>
    <name evidence="3" type="primary">nnr_2</name>
    <name evidence="1" type="synonym">nnrE</name>
    <name evidence="3" type="ORF">Poly21_12970</name>
</gene>
<dbReference type="PROSITE" id="PS51385">
    <property type="entry name" value="YJEF_N"/>
    <property type="match status" value="1"/>
</dbReference>
<comment type="function">
    <text evidence="1">Catalyzes the epimerization of the S- and R-forms of NAD(P)HX, a damaged form of NAD(P)H that is a result of enzymatic or heat-dependent hydration. This is a prerequisite for the S-specific NAD(P)H-hydrate dehydratase to allow the repair of both epimers of NAD(P)HX.</text>
</comment>
<feature type="binding site" evidence="1">
    <location>
        <position position="177"/>
    </location>
    <ligand>
        <name>(6S)-NADPHX</name>
        <dbReference type="ChEBI" id="CHEBI:64076"/>
    </ligand>
</feature>
<comment type="cofactor">
    <cofactor evidence="1">
        <name>K(+)</name>
        <dbReference type="ChEBI" id="CHEBI:29103"/>
    </cofactor>
    <text evidence="1">Binds 1 potassium ion per subunit.</text>
</comment>
<dbReference type="InterPro" id="IPR036652">
    <property type="entry name" value="YjeF_N_dom_sf"/>
</dbReference>
<keyword evidence="1" id="KW-0520">NAD</keyword>
<comment type="catalytic activity">
    <reaction evidence="1">
        <text>(6R)-NADPHX = (6S)-NADPHX</text>
        <dbReference type="Rhea" id="RHEA:32227"/>
        <dbReference type="ChEBI" id="CHEBI:64076"/>
        <dbReference type="ChEBI" id="CHEBI:64077"/>
        <dbReference type="EC" id="5.1.99.6"/>
    </reaction>
</comment>
<keyword evidence="1" id="KW-0547">Nucleotide-binding</keyword>
<keyword evidence="1" id="KW-0413">Isomerase</keyword>
<comment type="caution">
    <text evidence="3">The sequence shown here is derived from an EMBL/GenBank/DDBJ whole genome shotgun (WGS) entry which is preliminary data.</text>
</comment>
<dbReference type="EC" id="5.1.99.6" evidence="1"/>
<dbReference type="HAMAP" id="MF_01966">
    <property type="entry name" value="NADHX_epimerase"/>
    <property type="match status" value="1"/>
</dbReference>
<dbReference type="GO" id="GO:0052856">
    <property type="term" value="F:NAD(P)HX epimerase activity"/>
    <property type="evidence" value="ECO:0007669"/>
    <property type="project" value="UniProtKB-UniRule"/>
</dbReference>